<reference evidence="2" key="2">
    <citation type="submission" date="2023-06" db="EMBL/GenBank/DDBJ databases">
        <authorList>
            <consortium name="Lawrence Berkeley National Laboratory"/>
            <person name="Mondo S.J."/>
            <person name="Hensen N."/>
            <person name="Bonometti L."/>
            <person name="Westerberg I."/>
            <person name="Brannstrom I.O."/>
            <person name="Guillou S."/>
            <person name="Cros-Aarteil S."/>
            <person name="Calhoun S."/>
            <person name="Haridas S."/>
            <person name="Kuo A."/>
            <person name="Pangilinan J."/>
            <person name="Riley R."/>
            <person name="Labutti K."/>
            <person name="Andreopoulos B."/>
            <person name="Lipzen A."/>
            <person name="Chen C."/>
            <person name="Yanf M."/>
            <person name="Daum C."/>
            <person name="Ng V."/>
            <person name="Clum A."/>
            <person name="Steindorff A."/>
            <person name="Ohm R."/>
            <person name="Martin F."/>
            <person name="Silar P."/>
            <person name="Natvig D."/>
            <person name="Lalanne C."/>
            <person name="Gautier V."/>
            <person name="Ament-Velasquez S.L."/>
            <person name="Kruys A."/>
            <person name="Hutchinson M.I."/>
            <person name="Powell A.J."/>
            <person name="Barry K."/>
            <person name="Miller A.N."/>
            <person name="Grigoriev I.V."/>
            <person name="Debuchy R."/>
            <person name="Gladieux P."/>
            <person name="Thoren M.H."/>
            <person name="Johannesson H."/>
        </authorList>
    </citation>
    <scope>NUCLEOTIDE SEQUENCE</scope>
    <source>
        <strain evidence="2">CBS 626.80</strain>
    </source>
</reference>
<name>A0AAN6NYR3_9PEZI</name>
<organism evidence="2 3">
    <name type="scientific">Pseudoneurospora amorphoporcata</name>
    <dbReference type="NCBI Taxonomy" id="241081"/>
    <lineage>
        <taxon>Eukaryota</taxon>
        <taxon>Fungi</taxon>
        <taxon>Dikarya</taxon>
        <taxon>Ascomycota</taxon>
        <taxon>Pezizomycotina</taxon>
        <taxon>Sordariomycetes</taxon>
        <taxon>Sordariomycetidae</taxon>
        <taxon>Sordariales</taxon>
        <taxon>Sordariaceae</taxon>
        <taxon>Pseudoneurospora</taxon>
    </lineage>
</organism>
<keyword evidence="3" id="KW-1185">Reference proteome</keyword>
<protein>
    <submittedName>
        <fullName evidence="2">Uncharacterized protein</fullName>
    </submittedName>
</protein>
<comment type="caution">
    <text evidence="2">The sequence shown here is derived from an EMBL/GenBank/DDBJ whole genome shotgun (WGS) entry which is preliminary data.</text>
</comment>
<evidence type="ECO:0000313" key="2">
    <source>
        <dbReference type="EMBL" id="KAK3953471.1"/>
    </source>
</evidence>
<proteinExistence type="predicted"/>
<sequence>MSLWVDIAWHVLFLSLFTSIIIRLPRSIALDGRGSVRAVYTLADQVIGPVHTRHWVTCGVKVRLPASDGSC</sequence>
<keyword evidence="1" id="KW-1133">Transmembrane helix</keyword>
<feature type="transmembrane region" description="Helical" evidence="1">
    <location>
        <begin position="6"/>
        <end position="24"/>
    </location>
</feature>
<evidence type="ECO:0000256" key="1">
    <source>
        <dbReference type="SAM" id="Phobius"/>
    </source>
</evidence>
<keyword evidence="1" id="KW-0472">Membrane</keyword>
<reference evidence="2" key="1">
    <citation type="journal article" date="2023" name="Mol. Phylogenet. Evol.">
        <title>Genome-scale phylogeny and comparative genomics of the fungal order Sordariales.</title>
        <authorList>
            <person name="Hensen N."/>
            <person name="Bonometti L."/>
            <person name="Westerberg I."/>
            <person name="Brannstrom I.O."/>
            <person name="Guillou S."/>
            <person name="Cros-Aarteil S."/>
            <person name="Calhoun S."/>
            <person name="Haridas S."/>
            <person name="Kuo A."/>
            <person name="Mondo S."/>
            <person name="Pangilinan J."/>
            <person name="Riley R."/>
            <person name="LaButti K."/>
            <person name="Andreopoulos B."/>
            <person name="Lipzen A."/>
            <person name="Chen C."/>
            <person name="Yan M."/>
            <person name="Daum C."/>
            <person name="Ng V."/>
            <person name="Clum A."/>
            <person name="Steindorff A."/>
            <person name="Ohm R.A."/>
            <person name="Martin F."/>
            <person name="Silar P."/>
            <person name="Natvig D.O."/>
            <person name="Lalanne C."/>
            <person name="Gautier V."/>
            <person name="Ament-Velasquez S.L."/>
            <person name="Kruys A."/>
            <person name="Hutchinson M.I."/>
            <person name="Powell A.J."/>
            <person name="Barry K."/>
            <person name="Miller A.N."/>
            <person name="Grigoriev I.V."/>
            <person name="Debuchy R."/>
            <person name="Gladieux P."/>
            <person name="Hiltunen Thoren M."/>
            <person name="Johannesson H."/>
        </authorList>
    </citation>
    <scope>NUCLEOTIDE SEQUENCE</scope>
    <source>
        <strain evidence="2">CBS 626.80</strain>
    </source>
</reference>
<accession>A0AAN6NYR3</accession>
<evidence type="ECO:0000313" key="3">
    <source>
        <dbReference type="Proteomes" id="UP001303222"/>
    </source>
</evidence>
<gene>
    <name evidence="2" type="ORF">QBC32DRAFT_338924</name>
</gene>
<dbReference type="AlphaFoldDB" id="A0AAN6NYR3"/>
<dbReference type="EMBL" id="MU859105">
    <property type="protein sequence ID" value="KAK3953471.1"/>
    <property type="molecule type" value="Genomic_DNA"/>
</dbReference>
<dbReference type="Proteomes" id="UP001303222">
    <property type="component" value="Unassembled WGS sequence"/>
</dbReference>
<keyword evidence="1" id="KW-0812">Transmembrane</keyword>